<evidence type="ECO:0000259" key="7">
    <source>
        <dbReference type="PROSITE" id="PS50801"/>
    </source>
</evidence>
<dbReference type="InterPro" id="IPR018045">
    <property type="entry name" value="S04_transporter_CS"/>
</dbReference>
<dbReference type="OrthoDB" id="288203at2759"/>
<feature type="transmembrane region" description="Helical" evidence="6">
    <location>
        <begin position="164"/>
        <end position="180"/>
    </location>
</feature>
<feature type="region of interest" description="Disordered" evidence="5">
    <location>
        <begin position="755"/>
        <end position="788"/>
    </location>
</feature>
<accession>A0A8B8BHE8</accession>
<feature type="transmembrane region" description="Helical" evidence="6">
    <location>
        <begin position="527"/>
        <end position="553"/>
    </location>
</feature>
<feature type="transmembrane region" description="Helical" evidence="6">
    <location>
        <begin position="468"/>
        <end position="488"/>
    </location>
</feature>
<evidence type="ECO:0000256" key="6">
    <source>
        <dbReference type="SAM" id="Phobius"/>
    </source>
</evidence>
<protein>
    <submittedName>
        <fullName evidence="9">Solute carrier family 26 member 6-like isoform X1</fullName>
    </submittedName>
</protein>
<feature type="transmembrane region" description="Helical" evidence="6">
    <location>
        <begin position="344"/>
        <end position="363"/>
    </location>
</feature>
<evidence type="ECO:0000256" key="1">
    <source>
        <dbReference type="ARBA" id="ARBA00004141"/>
    </source>
</evidence>
<comment type="subcellular location">
    <subcellularLocation>
        <location evidence="1">Membrane</location>
        <topology evidence="1">Multi-pass membrane protein</topology>
    </subcellularLocation>
</comment>
<keyword evidence="4 6" id="KW-0472">Membrane</keyword>
<dbReference type="InterPro" id="IPR001902">
    <property type="entry name" value="SLC26A/SulP_fam"/>
</dbReference>
<evidence type="ECO:0000256" key="2">
    <source>
        <dbReference type="ARBA" id="ARBA00022692"/>
    </source>
</evidence>
<dbReference type="KEGG" id="cvn:111110255"/>
<gene>
    <name evidence="9" type="primary">LOC111110255</name>
</gene>
<dbReference type="PROSITE" id="PS01130">
    <property type="entry name" value="SLC26A"/>
    <property type="match status" value="1"/>
</dbReference>
<dbReference type="Pfam" id="PF01740">
    <property type="entry name" value="STAS"/>
    <property type="match status" value="1"/>
</dbReference>
<dbReference type="AlphaFoldDB" id="A0A8B8BHE8"/>
<dbReference type="InterPro" id="IPR002645">
    <property type="entry name" value="STAS_dom"/>
</dbReference>
<feature type="transmembrane region" description="Helical" evidence="6">
    <location>
        <begin position="231"/>
        <end position="253"/>
    </location>
</feature>
<dbReference type="GO" id="GO:0008271">
    <property type="term" value="F:secondary active sulfate transmembrane transporter activity"/>
    <property type="evidence" value="ECO:0007669"/>
    <property type="project" value="InterPro"/>
</dbReference>
<dbReference type="Proteomes" id="UP000694844">
    <property type="component" value="Chromosome 8"/>
</dbReference>
<dbReference type="InterPro" id="IPR036513">
    <property type="entry name" value="STAS_dom_sf"/>
</dbReference>
<dbReference type="InterPro" id="IPR011547">
    <property type="entry name" value="SLC26A/SulP_dom"/>
</dbReference>
<dbReference type="Pfam" id="PF00916">
    <property type="entry name" value="Sulfate_transp"/>
    <property type="match status" value="1"/>
</dbReference>
<evidence type="ECO:0000313" key="8">
    <source>
        <dbReference type="Proteomes" id="UP000694844"/>
    </source>
</evidence>
<dbReference type="SUPFAM" id="SSF52091">
    <property type="entry name" value="SpoIIaa-like"/>
    <property type="match status" value="1"/>
</dbReference>
<feature type="transmembrane region" description="Helical" evidence="6">
    <location>
        <begin position="399"/>
        <end position="418"/>
    </location>
</feature>
<dbReference type="NCBIfam" id="TIGR00815">
    <property type="entry name" value="sulP"/>
    <property type="match status" value="1"/>
</dbReference>
<feature type="transmembrane region" description="Helical" evidence="6">
    <location>
        <begin position="430"/>
        <end position="448"/>
    </location>
</feature>
<feature type="transmembrane region" description="Helical" evidence="6">
    <location>
        <begin position="495"/>
        <end position="512"/>
    </location>
</feature>
<evidence type="ECO:0000256" key="3">
    <source>
        <dbReference type="ARBA" id="ARBA00022989"/>
    </source>
</evidence>
<evidence type="ECO:0000313" key="9">
    <source>
        <dbReference type="RefSeq" id="XP_022302381.1"/>
    </source>
</evidence>
<feature type="domain" description="STAS" evidence="7">
    <location>
        <begin position="581"/>
        <end position="748"/>
    </location>
</feature>
<proteinExistence type="predicted"/>
<keyword evidence="8" id="KW-1185">Reference proteome</keyword>
<dbReference type="GO" id="GO:0016020">
    <property type="term" value="C:membrane"/>
    <property type="evidence" value="ECO:0007669"/>
    <property type="project" value="UniProtKB-SubCell"/>
</dbReference>
<reference evidence="9" key="1">
    <citation type="submission" date="2025-08" db="UniProtKB">
        <authorList>
            <consortium name="RefSeq"/>
        </authorList>
    </citation>
    <scope>IDENTIFICATION</scope>
    <source>
        <tissue evidence="9">Whole sample</tissue>
    </source>
</reference>
<dbReference type="PANTHER" id="PTHR11814">
    <property type="entry name" value="SULFATE TRANSPORTER"/>
    <property type="match status" value="1"/>
</dbReference>
<dbReference type="PROSITE" id="PS50801">
    <property type="entry name" value="STAS"/>
    <property type="match status" value="1"/>
</dbReference>
<evidence type="ECO:0000256" key="4">
    <source>
        <dbReference type="ARBA" id="ARBA00023136"/>
    </source>
</evidence>
<feature type="transmembrane region" description="Helical" evidence="6">
    <location>
        <begin position="312"/>
        <end position="332"/>
    </location>
</feature>
<keyword evidence="2 6" id="KW-0812">Transmembrane</keyword>
<organism evidence="8 9">
    <name type="scientific">Crassostrea virginica</name>
    <name type="common">Eastern oyster</name>
    <dbReference type="NCBI Taxonomy" id="6565"/>
    <lineage>
        <taxon>Eukaryota</taxon>
        <taxon>Metazoa</taxon>
        <taxon>Spiralia</taxon>
        <taxon>Lophotrochozoa</taxon>
        <taxon>Mollusca</taxon>
        <taxon>Bivalvia</taxon>
        <taxon>Autobranchia</taxon>
        <taxon>Pteriomorphia</taxon>
        <taxon>Ostreida</taxon>
        <taxon>Ostreoidea</taxon>
        <taxon>Ostreidae</taxon>
        <taxon>Crassostrea</taxon>
    </lineage>
</organism>
<dbReference type="Gene3D" id="3.30.750.24">
    <property type="entry name" value="STAS domain"/>
    <property type="match status" value="1"/>
</dbReference>
<dbReference type="GeneID" id="111110255"/>
<dbReference type="CDD" id="cd07042">
    <property type="entry name" value="STAS_SulP_like_sulfate_transporter"/>
    <property type="match status" value="1"/>
</dbReference>
<evidence type="ECO:0000256" key="5">
    <source>
        <dbReference type="SAM" id="MobiDB-lite"/>
    </source>
</evidence>
<keyword evidence="3 6" id="KW-1133">Transmembrane helix</keyword>
<dbReference type="RefSeq" id="XP_022302381.1">
    <property type="nucleotide sequence ID" value="XM_022446673.1"/>
</dbReference>
<sequence>MNRRHYKKRHSKWIHQIFGKRKMSSDDVESRESLLDGQPNGHAKVVVERPVFSQQKFDEGFSPGSRPQTTLRESFLKSCRKCQCSKDCFLGFLYKILPFIGIMKDYNIRTDLTGDIVSGLTVGIMHIPQGMAYGMLTTLDPVYGLYTSFFPVIIYFFFGTSRHISIGTFAVACLMMGSAIEKGLKSPSVHIVTTCVNVSRPVTVSNLTNQSSMPELMLSCSDNTESVKLQIAMAVTFMVGLIQLVMGLTRLGFITTYLSDPLISGFTTGAACHVFTSQIKHVFGISTDRYSGAFKLIYTYRDFFTNIPHTNAVTLIASVICMAMIYVVKEYINNNPKIKPKLKMPVPIELIAVVLGTVIAYFINIEKEYGVKIVGNIPTGLPVPTVPNFSLMPEVISDAFALAIVVFAISVSMGKILARRHGYEIESNQELLAYAITNMGSSFFSSFATSASLSRSLIQEHVGGVTQVTGLVSSALLLLVLLVLGPYFRTLPKCVLAAIIIVALKGMFRQFLELPQLWKLSKIDFLIWILSFLATVILDVDLGLLCGVIVAIFTIVYRVQRPYVCVLGQMPGTDIYRDISVYKEATEIPRVKIFRFENAIFFVSVEHFKNMLFKFTCNPRHVKQDIAAAEYKIRKEKEKFEKISYKSSENEVELNVTGGTVTEFQPSVEVPDVGLDTIILDCSTWSFIDSMGVKALISVVNDFREINVKIHLAFCKAGIREMLEKTGFFSCLDRDNLFVSVHDAVLHALHQSAYADSDSDSPVDGAPTSTEVVVRTVNGETDNTDVKS</sequence>
<name>A0A8B8BHE8_CRAVI</name>